<dbReference type="SUPFAM" id="SSF46785">
    <property type="entry name" value="Winged helix' DNA-binding domain"/>
    <property type="match status" value="1"/>
</dbReference>
<comment type="caution">
    <text evidence="2">The sequence shown here is derived from an EMBL/GenBank/DDBJ whole genome shotgun (WGS) entry which is preliminary data.</text>
</comment>
<reference evidence="2 3" key="1">
    <citation type="journal article" date="2019" name="Int. J. Syst. Evol. Microbiol.">
        <title>The Global Catalogue of Microorganisms (GCM) 10K type strain sequencing project: providing services to taxonomists for standard genome sequencing and annotation.</title>
        <authorList>
            <consortium name="The Broad Institute Genomics Platform"/>
            <consortium name="The Broad Institute Genome Sequencing Center for Infectious Disease"/>
            <person name="Wu L."/>
            <person name="Ma J."/>
        </authorList>
    </citation>
    <scope>NUCLEOTIDE SEQUENCE [LARGE SCALE GENOMIC DNA]</scope>
    <source>
        <strain evidence="2 3">JCM 16021</strain>
    </source>
</reference>
<feature type="domain" description="Transcription regulator PadR N-terminal" evidence="1">
    <location>
        <begin position="27"/>
        <end position="95"/>
    </location>
</feature>
<proteinExistence type="predicted"/>
<gene>
    <name evidence="2" type="ORF">GCM10009843_38140</name>
</gene>
<dbReference type="Gene3D" id="1.10.10.10">
    <property type="entry name" value="Winged helix-like DNA-binding domain superfamily/Winged helix DNA-binding domain"/>
    <property type="match status" value="1"/>
</dbReference>
<keyword evidence="3" id="KW-1185">Reference proteome</keyword>
<dbReference type="Pfam" id="PF03551">
    <property type="entry name" value="PadR"/>
    <property type="match status" value="1"/>
</dbReference>
<organism evidence="2 3">
    <name type="scientific">Nocardioides bigeumensis</name>
    <dbReference type="NCBI Taxonomy" id="433657"/>
    <lineage>
        <taxon>Bacteria</taxon>
        <taxon>Bacillati</taxon>
        <taxon>Actinomycetota</taxon>
        <taxon>Actinomycetes</taxon>
        <taxon>Propionibacteriales</taxon>
        <taxon>Nocardioidaceae</taxon>
        <taxon>Nocardioides</taxon>
    </lineage>
</organism>
<dbReference type="InterPro" id="IPR005149">
    <property type="entry name" value="Tscrpt_reg_PadR_N"/>
</dbReference>
<evidence type="ECO:0000259" key="1">
    <source>
        <dbReference type="Pfam" id="PF03551"/>
    </source>
</evidence>
<protein>
    <submittedName>
        <fullName evidence="2">PadR family transcriptional regulator</fullName>
    </submittedName>
</protein>
<evidence type="ECO:0000313" key="3">
    <source>
        <dbReference type="Proteomes" id="UP001500575"/>
    </source>
</evidence>
<dbReference type="Proteomes" id="UP001500575">
    <property type="component" value="Unassembled WGS sequence"/>
</dbReference>
<dbReference type="EMBL" id="BAAAQQ010000013">
    <property type="protein sequence ID" value="GAA2133027.1"/>
    <property type="molecule type" value="Genomic_DNA"/>
</dbReference>
<accession>A0ABN2YVF7</accession>
<dbReference type="InterPro" id="IPR036390">
    <property type="entry name" value="WH_DNA-bd_sf"/>
</dbReference>
<dbReference type="InterPro" id="IPR036388">
    <property type="entry name" value="WH-like_DNA-bd_sf"/>
</dbReference>
<evidence type="ECO:0000313" key="2">
    <source>
        <dbReference type="EMBL" id="GAA2133027.1"/>
    </source>
</evidence>
<sequence>MPVKRPSYSLAMAAHDTRMLLLGAVAMFEPVNGYQIRRELLSWQVDRWANVNPGSIYHGLGTLTSEGFLARTDLRDGTREVAVYEVTPEGRTLLERSLLAALETVDPYDRAAFTIAFGLLPLLPRRDVLGALVARRAALERAVDEFVRGKDDPVNGPPHARRGWVLWLDLAIAELGWLRETIDEIKAGRLRFAAGEDWGWQPPADDPGHQMTLDREKYRALLGR</sequence>
<name>A0ABN2YVF7_9ACTN</name>